<keyword evidence="17" id="KW-0675">Receptor</keyword>
<evidence type="ECO:0000256" key="12">
    <source>
        <dbReference type="PROSITE-ProRule" id="PRU01360"/>
    </source>
</evidence>
<feature type="short sequence motif" description="TonB C-terminal box" evidence="13">
    <location>
        <begin position="853"/>
        <end position="870"/>
    </location>
</feature>
<sequence length="870" mass="94545">MRGPRKKDGTRHGQTCRIATILLLSTALAGPVAIQPAMAQDVAAQQSYAIPAQPLSRALVQFSRISGLQVFVDDRITEGLQSPAVNGPLSARAALSRLLSGTGLSYRFTNANTVSITGGATGQAGSADLPVDGIMLDPITVHGGFSSEATYSEPGATFTVDGEMLGRVAPSSTGDILDGVPGVIAGNNHSTMSVDPNIRGAQGMGRVSLTVDGMENSSSVYKGYGGTSTQFYLDPDFIAGYEVNKSTAMTGGSAIGGRIAMATYSADDLIKEGKAWGIRTRLSFGQADGDGSRFDSCDGTDTAPDYCLGEAHRRAYAAFDPAYREGVPGHDYAASLLAGWQPNDRLAFTFGYARRENGNYETGSNGEIPRTYYFADGSYMYGYDDLTIFHPDSEAFGTFSKTESYLVKSEIDLGYDQTLELKYSKYDSWYGSFRATNYEIARYTPYYAPSTTDQETYGLHWNWVPQDSLLIDLSVDVWRGTIDEYRAAIGQDSETETTGIRVENTSRFDLFSRSSSLTFGAQFMRDRVTASGGGSDGSRDVTGSTRETTGLYANLNTDITPWLSAQAGVRHDRYELERDPSSTLGTNASSVMNSDGSGNSYNFALTASLPWQGAQAFASFADGWRAPTAREELLRNSNADGAAIRPEKLRSWEIGLTYSGSDLWRSGDFLGAKISYFDKEYTDYISGNGYFPGFANMPSLTYRGIELALNYDMGRVYTEYSLTHYTKAELCGSPLSPSRNDIVGCHPGFSGGINDAYGIPSAPEFMHVLTLGARFMQEKLDLGVRYTKVTESAFDTAYWMNGEPYNYVEYINVPYSTVDLFGSYEVNETFSIDFSVENVTDQYYLDIGSGYANAVPAPGRTFRVGLTTTF</sequence>
<evidence type="ECO:0000256" key="6">
    <source>
        <dbReference type="ARBA" id="ARBA00022692"/>
    </source>
</evidence>
<dbReference type="PANTHER" id="PTHR30069">
    <property type="entry name" value="TONB-DEPENDENT OUTER MEMBRANE RECEPTOR"/>
    <property type="match status" value="1"/>
</dbReference>
<organism evidence="17 18">
    <name type="scientific">Celeribacter persicus</name>
    <dbReference type="NCBI Taxonomy" id="1651082"/>
    <lineage>
        <taxon>Bacteria</taxon>
        <taxon>Pseudomonadati</taxon>
        <taxon>Pseudomonadota</taxon>
        <taxon>Alphaproteobacteria</taxon>
        <taxon>Rhodobacterales</taxon>
        <taxon>Roseobacteraceae</taxon>
        <taxon>Celeribacter</taxon>
    </lineage>
</organism>
<gene>
    <name evidence="17" type="ORF">C8N42_102231</name>
</gene>
<keyword evidence="9 14" id="KW-0798">TonB box</keyword>
<evidence type="ECO:0000256" key="5">
    <source>
        <dbReference type="ARBA" id="ARBA00022496"/>
    </source>
</evidence>
<dbReference type="InterPro" id="IPR039426">
    <property type="entry name" value="TonB-dep_rcpt-like"/>
</dbReference>
<dbReference type="InterPro" id="IPR011662">
    <property type="entry name" value="Secretin/TonB_short_N"/>
</dbReference>
<evidence type="ECO:0000256" key="1">
    <source>
        <dbReference type="ARBA" id="ARBA00004571"/>
    </source>
</evidence>
<keyword evidence="5" id="KW-0410">Iron transport</keyword>
<dbReference type="GO" id="GO:0009279">
    <property type="term" value="C:cell outer membrane"/>
    <property type="evidence" value="ECO:0007669"/>
    <property type="project" value="UniProtKB-SubCell"/>
</dbReference>
<evidence type="ECO:0000313" key="17">
    <source>
        <dbReference type="EMBL" id="PTQ75311.1"/>
    </source>
</evidence>
<dbReference type="InterPro" id="IPR012910">
    <property type="entry name" value="Plug_dom"/>
</dbReference>
<feature type="signal peptide" evidence="15">
    <location>
        <begin position="1"/>
        <end position="39"/>
    </location>
</feature>
<dbReference type="Gene3D" id="2.40.170.20">
    <property type="entry name" value="TonB-dependent receptor, beta-barrel domain"/>
    <property type="match status" value="1"/>
</dbReference>
<comment type="caution">
    <text evidence="17">The sequence shown here is derived from an EMBL/GenBank/DDBJ whole genome shotgun (WGS) entry which is preliminary data.</text>
</comment>
<dbReference type="Gene3D" id="3.55.50.30">
    <property type="match status" value="1"/>
</dbReference>
<evidence type="ECO:0000256" key="4">
    <source>
        <dbReference type="ARBA" id="ARBA00022452"/>
    </source>
</evidence>
<feature type="domain" description="Secretin/TonB short N-terminal" evidence="16">
    <location>
        <begin position="68"/>
        <end position="119"/>
    </location>
</feature>
<evidence type="ECO:0000256" key="3">
    <source>
        <dbReference type="ARBA" id="ARBA00022448"/>
    </source>
</evidence>
<dbReference type="Pfam" id="PF07660">
    <property type="entry name" value="STN"/>
    <property type="match status" value="1"/>
</dbReference>
<keyword evidence="3 12" id="KW-0813">Transport</keyword>
<evidence type="ECO:0000256" key="13">
    <source>
        <dbReference type="PROSITE-ProRule" id="PRU10144"/>
    </source>
</evidence>
<keyword evidence="5" id="KW-0406">Ion transport</keyword>
<evidence type="ECO:0000259" key="16">
    <source>
        <dbReference type="SMART" id="SM00965"/>
    </source>
</evidence>
<evidence type="ECO:0000256" key="2">
    <source>
        <dbReference type="ARBA" id="ARBA00009810"/>
    </source>
</evidence>
<dbReference type="EMBL" id="QAOH01000002">
    <property type="protein sequence ID" value="PTQ75311.1"/>
    <property type="molecule type" value="Genomic_DNA"/>
</dbReference>
<dbReference type="PROSITE" id="PS01156">
    <property type="entry name" value="TONB_DEPENDENT_REC_2"/>
    <property type="match status" value="1"/>
</dbReference>
<dbReference type="PROSITE" id="PS52016">
    <property type="entry name" value="TONB_DEPENDENT_REC_3"/>
    <property type="match status" value="1"/>
</dbReference>
<dbReference type="RefSeq" id="WP_170109193.1">
    <property type="nucleotide sequence ID" value="NZ_QAOH01000002.1"/>
</dbReference>
<evidence type="ECO:0000313" key="18">
    <source>
        <dbReference type="Proteomes" id="UP000244077"/>
    </source>
</evidence>
<evidence type="ECO:0000256" key="9">
    <source>
        <dbReference type="ARBA" id="ARBA00023077"/>
    </source>
</evidence>
<evidence type="ECO:0000256" key="14">
    <source>
        <dbReference type="RuleBase" id="RU003357"/>
    </source>
</evidence>
<evidence type="ECO:0000256" key="10">
    <source>
        <dbReference type="ARBA" id="ARBA00023136"/>
    </source>
</evidence>
<evidence type="ECO:0000256" key="7">
    <source>
        <dbReference type="ARBA" id="ARBA00022729"/>
    </source>
</evidence>
<dbReference type="Pfam" id="PF00593">
    <property type="entry name" value="TonB_dep_Rec_b-barrel"/>
    <property type="match status" value="1"/>
</dbReference>
<dbReference type="SUPFAM" id="SSF56935">
    <property type="entry name" value="Porins"/>
    <property type="match status" value="1"/>
</dbReference>
<dbReference type="InterPro" id="IPR036942">
    <property type="entry name" value="Beta-barrel_TonB_sf"/>
</dbReference>
<keyword evidence="11 12" id="KW-0998">Cell outer membrane</keyword>
<evidence type="ECO:0000256" key="15">
    <source>
        <dbReference type="SAM" id="SignalP"/>
    </source>
</evidence>
<evidence type="ECO:0000256" key="11">
    <source>
        <dbReference type="ARBA" id="ARBA00023237"/>
    </source>
</evidence>
<feature type="chain" id="PRO_5015574763" evidence="15">
    <location>
        <begin position="40"/>
        <end position="870"/>
    </location>
</feature>
<dbReference type="InterPro" id="IPR000531">
    <property type="entry name" value="Beta-barrel_TonB"/>
</dbReference>
<keyword evidence="10 12" id="KW-0472">Membrane</keyword>
<keyword evidence="4 12" id="KW-1134">Transmembrane beta strand</keyword>
<comment type="similarity">
    <text evidence="2 12 14">Belongs to the TonB-dependent receptor family.</text>
</comment>
<dbReference type="PANTHER" id="PTHR30069:SF41">
    <property type="entry name" value="HEME_HEMOPEXIN UTILIZATION PROTEIN C"/>
    <property type="match status" value="1"/>
</dbReference>
<keyword evidence="7 15" id="KW-0732">Signal</keyword>
<dbReference type="SMART" id="SM00965">
    <property type="entry name" value="STN"/>
    <property type="match status" value="1"/>
</dbReference>
<dbReference type="GO" id="GO:0015344">
    <property type="term" value="F:siderophore uptake transmembrane transporter activity"/>
    <property type="evidence" value="ECO:0007669"/>
    <property type="project" value="TreeGrafter"/>
</dbReference>
<dbReference type="Gene3D" id="2.170.130.10">
    <property type="entry name" value="TonB-dependent receptor, plug domain"/>
    <property type="match status" value="1"/>
</dbReference>
<keyword evidence="6 12" id="KW-0812">Transmembrane</keyword>
<dbReference type="InterPro" id="IPR010917">
    <property type="entry name" value="TonB_rcpt_CS"/>
</dbReference>
<proteinExistence type="inferred from homology"/>
<dbReference type="InterPro" id="IPR037066">
    <property type="entry name" value="Plug_dom_sf"/>
</dbReference>
<dbReference type="AlphaFoldDB" id="A0A2T5HUQ6"/>
<accession>A0A2T5HUQ6</accession>
<reference evidence="17 18" key="1">
    <citation type="submission" date="2018-04" db="EMBL/GenBank/DDBJ databases">
        <title>Genomic Encyclopedia of Archaeal and Bacterial Type Strains, Phase II (KMG-II): from individual species to whole genera.</title>
        <authorList>
            <person name="Goeker M."/>
        </authorList>
    </citation>
    <scope>NUCLEOTIDE SEQUENCE [LARGE SCALE GENOMIC DNA]</scope>
    <source>
        <strain evidence="17 18">DSM 100434</strain>
    </source>
</reference>
<name>A0A2T5HUQ6_9RHOB</name>
<dbReference type="GO" id="GO:0044718">
    <property type="term" value="P:siderophore transmembrane transport"/>
    <property type="evidence" value="ECO:0007669"/>
    <property type="project" value="TreeGrafter"/>
</dbReference>
<dbReference type="Pfam" id="PF07715">
    <property type="entry name" value="Plug"/>
    <property type="match status" value="1"/>
</dbReference>
<dbReference type="Proteomes" id="UP000244077">
    <property type="component" value="Unassembled WGS sequence"/>
</dbReference>
<keyword evidence="8" id="KW-0408">Iron</keyword>
<comment type="subcellular location">
    <subcellularLocation>
        <location evidence="1 12">Cell outer membrane</location>
        <topology evidence="1 12">Multi-pass membrane protein</topology>
    </subcellularLocation>
</comment>
<keyword evidence="18" id="KW-1185">Reference proteome</keyword>
<protein>
    <submittedName>
        <fullName evidence="17">Hemoglobin/transferrin/lactoferrin receptor protein</fullName>
    </submittedName>
</protein>
<evidence type="ECO:0000256" key="8">
    <source>
        <dbReference type="ARBA" id="ARBA00023004"/>
    </source>
</evidence>